<accession>A0A0Z8KT96</accession>
<sequence length="99" mass="11991">MSYHISERETLIRFDEVDFCWYFQSNVRKHINKILKYEHYYENVKKEIENGIVISIEAKLSDLKNFSVMPFVRAKRKLSASEKQELINRFAKNLEEIMQ</sequence>
<organism evidence="1 2">
    <name type="scientific">Streptococcus suis</name>
    <dbReference type="NCBI Taxonomy" id="1307"/>
    <lineage>
        <taxon>Bacteria</taxon>
        <taxon>Bacillati</taxon>
        <taxon>Bacillota</taxon>
        <taxon>Bacilli</taxon>
        <taxon>Lactobacillales</taxon>
        <taxon>Streptococcaceae</taxon>
        <taxon>Streptococcus</taxon>
    </lineage>
</organism>
<comment type="caution">
    <text evidence="1">The sequence shown here is derived from an EMBL/GenBank/DDBJ whole genome shotgun (WGS) entry which is preliminary data.</text>
</comment>
<reference evidence="1 2" key="1">
    <citation type="submission" date="2019-11" db="EMBL/GenBank/DDBJ databases">
        <title>Divergent Streptococcus suis from cattle.</title>
        <authorList>
            <person name="Williamson C."/>
        </authorList>
    </citation>
    <scope>NUCLEOTIDE SEQUENCE [LARGE SCALE GENOMIC DNA]</scope>
    <source>
        <strain evidence="1 2">10-36905</strain>
    </source>
</reference>
<dbReference type="Proteomes" id="UP000483765">
    <property type="component" value="Unassembled WGS sequence"/>
</dbReference>
<dbReference type="EMBL" id="WNXH01000005">
    <property type="protein sequence ID" value="MYN69423.1"/>
    <property type="molecule type" value="Genomic_DNA"/>
</dbReference>
<evidence type="ECO:0000313" key="2">
    <source>
        <dbReference type="Proteomes" id="UP000483765"/>
    </source>
</evidence>
<gene>
    <name evidence="1" type="ORF">GLP18_04095</name>
</gene>
<protein>
    <submittedName>
        <fullName evidence="1">Uncharacterized protein</fullName>
    </submittedName>
</protein>
<evidence type="ECO:0000313" key="1">
    <source>
        <dbReference type="EMBL" id="MYN69423.1"/>
    </source>
</evidence>
<dbReference type="RefSeq" id="WP_024416965.1">
    <property type="nucleotide sequence ID" value="NZ_CEEN01000051.1"/>
</dbReference>
<proteinExistence type="predicted"/>
<dbReference type="AlphaFoldDB" id="A0A0Z8KT96"/>
<name>A0A0Z8KT96_STRSU</name>